<dbReference type="AlphaFoldDB" id="A0A7I7SPY5"/>
<evidence type="ECO:0000256" key="1">
    <source>
        <dbReference type="SAM" id="MobiDB-lite"/>
    </source>
</evidence>
<feature type="region of interest" description="Disordered" evidence="1">
    <location>
        <begin position="106"/>
        <end position="126"/>
    </location>
</feature>
<dbReference type="Proteomes" id="UP000466445">
    <property type="component" value="Chromosome"/>
</dbReference>
<reference evidence="2 3" key="1">
    <citation type="journal article" date="2019" name="Emerg. Microbes Infect.">
        <title>Comprehensive subspecies identification of 175 nontuberculous mycobacteria species based on 7547 genomic profiles.</title>
        <authorList>
            <person name="Matsumoto Y."/>
            <person name="Kinjo T."/>
            <person name="Motooka D."/>
            <person name="Nabeya D."/>
            <person name="Jung N."/>
            <person name="Uechi K."/>
            <person name="Horii T."/>
            <person name="Iida T."/>
            <person name="Fujita J."/>
            <person name="Nakamura S."/>
        </authorList>
    </citation>
    <scope>NUCLEOTIDE SEQUENCE [LARGE SCALE GENOMIC DNA]</scope>
    <source>
        <strain evidence="2 3">JCM 30395</strain>
    </source>
</reference>
<proteinExistence type="predicted"/>
<dbReference type="EMBL" id="AP022595">
    <property type="protein sequence ID" value="BBY59057.1"/>
    <property type="molecule type" value="Genomic_DNA"/>
</dbReference>
<protein>
    <submittedName>
        <fullName evidence="2">Uncharacterized protein</fullName>
    </submittedName>
</protein>
<sequence>MSSDIDILIPKSTAHQTVTCNDALIEIYRRERPAGGARVVSDLIELREVISESMRASRDRTARVGAVTLVRVSDRLKACAQEELGPDEMQAAMWRTAGRLHRWVAEGTAPPVATRRPSPARAPGPR</sequence>
<dbReference type="RefSeq" id="WP_163696882.1">
    <property type="nucleotide sequence ID" value="NZ_AP022595.1"/>
</dbReference>
<name>A0A7I7SPY5_9MYCO</name>
<keyword evidence="3" id="KW-1185">Reference proteome</keyword>
<dbReference type="KEGG" id="msar:MSAR_21930"/>
<evidence type="ECO:0000313" key="2">
    <source>
        <dbReference type="EMBL" id="BBY59057.1"/>
    </source>
</evidence>
<organism evidence="2 3">
    <name type="scientific">Mycolicibacterium sarraceniae</name>
    <dbReference type="NCBI Taxonomy" id="1534348"/>
    <lineage>
        <taxon>Bacteria</taxon>
        <taxon>Bacillati</taxon>
        <taxon>Actinomycetota</taxon>
        <taxon>Actinomycetes</taxon>
        <taxon>Mycobacteriales</taxon>
        <taxon>Mycobacteriaceae</taxon>
        <taxon>Mycolicibacterium</taxon>
    </lineage>
</organism>
<feature type="compositionally biased region" description="Low complexity" evidence="1">
    <location>
        <begin position="109"/>
        <end position="119"/>
    </location>
</feature>
<accession>A0A7I7SPY5</accession>
<gene>
    <name evidence="2" type="ORF">MSAR_21930</name>
</gene>
<evidence type="ECO:0000313" key="3">
    <source>
        <dbReference type="Proteomes" id="UP000466445"/>
    </source>
</evidence>